<evidence type="ECO:0008006" key="3">
    <source>
        <dbReference type="Google" id="ProtNLM"/>
    </source>
</evidence>
<evidence type="ECO:0000313" key="1">
    <source>
        <dbReference type="EMBL" id="NDL05614.1"/>
    </source>
</evidence>
<accession>A0ABX0ARE4</accession>
<gene>
    <name evidence="1" type="ORF">GPY48_21310</name>
</gene>
<keyword evidence="2" id="KW-1185">Reference proteome</keyword>
<comment type="caution">
    <text evidence="1">The sequence shown here is derived from an EMBL/GenBank/DDBJ whole genome shotgun (WGS) entry which is preliminary data.</text>
</comment>
<organism evidence="1 2">
    <name type="scientific">Photorhabdus bodei</name>
    <dbReference type="NCBI Taxonomy" id="2029681"/>
    <lineage>
        <taxon>Bacteria</taxon>
        <taxon>Pseudomonadati</taxon>
        <taxon>Pseudomonadota</taxon>
        <taxon>Gammaproteobacteria</taxon>
        <taxon>Enterobacterales</taxon>
        <taxon>Morganellaceae</taxon>
        <taxon>Photorhabdus</taxon>
    </lineage>
</organism>
<reference evidence="1 2" key="1">
    <citation type="submission" date="2019-12" db="EMBL/GenBank/DDBJ databases">
        <title>Engineering Photorhabdus to improve their lethality against agricultural pests.</title>
        <authorList>
            <person name="Machado R.A.R."/>
        </authorList>
    </citation>
    <scope>NUCLEOTIDE SEQUENCE [LARGE SCALE GENOMIC DNA]</scope>
    <source>
        <strain evidence="1 2">M-CN4</strain>
    </source>
</reference>
<protein>
    <recommendedName>
        <fullName evidence="3">ATP-grasp domain-containing protein</fullName>
    </recommendedName>
</protein>
<dbReference type="RefSeq" id="WP_162120891.1">
    <property type="nucleotide sequence ID" value="NZ_CAWPJS010000071.1"/>
</dbReference>
<dbReference type="SUPFAM" id="SSF56059">
    <property type="entry name" value="Glutathione synthetase ATP-binding domain-like"/>
    <property type="match status" value="1"/>
</dbReference>
<sequence>MQQVLKRMGIHSLITDPRSLNYKDGKLRYDETVIDVIWNKINTCYFNELLEQPGKISALISAVGENNVTHVNSFASRYVTESKRSLALMKEPHFRHLFTDEENLLIDQLLPWTCQISESKIDYHGVTDSASGHALRNKNKFVLKMPYDIRGEGVIIGKESTDAEWYDAVKEAVKNKSILQEYIATQQISAYSLEHKELSPFNISLDFFMYDGKFAGFGSKLSTSLKVNIFQGGSKNVVLSVI</sequence>
<name>A0ABX0ARE4_9GAMM</name>
<evidence type="ECO:0000313" key="2">
    <source>
        <dbReference type="Proteomes" id="UP000466619"/>
    </source>
</evidence>
<proteinExistence type="predicted"/>
<dbReference type="Proteomes" id="UP000466619">
    <property type="component" value="Unassembled WGS sequence"/>
</dbReference>
<dbReference type="EMBL" id="WSFC01000071">
    <property type="protein sequence ID" value="NDL05614.1"/>
    <property type="molecule type" value="Genomic_DNA"/>
</dbReference>